<feature type="compositionally biased region" description="Polar residues" evidence="1">
    <location>
        <begin position="9"/>
        <end position="40"/>
    </location>
</feature>
<reference evidence="3" key="1">
    <citation type="submission" date="2019-07" db="EMBL/GenBank/DDBJ databases">
        <title>De Novo Assembly of kiwifruit Actinidia rufa.</title>
        <authorList>
            <person name="Sugita-Konishi S."/>
            <person name="Sato K."/>
            <person name="Mori E."/>
            <person name="Abe Y."/>
            <person name="Kisaki G."/>
            <person name="Hamano K."/>
            <person name="Suezawa K."/>
            <person name="Otani M."/>
            <person name="Fukuda T."/>
            <person name="Manabe T."/>
            <person name="Gomi K."/>
            <person name="Tabuchi M."/>
            <person name="Akimitsu K."/>
            <person name="Kataoka I."/>
        </authorList>
    </citation>
    <scope>NUCLEOTIDE SEQUENCE [LARGE SCALE GENOMIC DNA]</scope>
    <source>
        <strain evidence="3">cv. Fuchu</strain>
    </source>
</reference>
<proteinExistence type="predicted"/>
<feature type="compositionally biased region" description="Polar residues" evidence="1">
    <location>
        <begin position="59"/>
        <end position="69"/>
    </location>
</feature>
<name>A0A7J0DT14_9ERIC</name>
<dbReference type="Proteomes" id="UP000585474">
    <property type="component" value="Unassembled WGS sequence"/>
</dbReference>
<protein>
    <submittedName>
        <fullName evidence="2">Uncharacterized protein</fullName>
    </submittedName>
</protein>
<feature type="region of interest" description="Disordered" evidence="1">
    <location>
        <begin position="1"/>
        <end position="69"/>
    </location>
</feature>
<evidence type="ECO:0000313" key="3">
    <source>
        <dbReference type="Proteomes" id="UP000585474"/>
    </source>
</evidence>
<comment type="caution">
    <text evidence="2">The sequence shown here is derived from an EMBL/GenBank/DDBJ whole genome shotgun (WGS) entry which is preliminary data.</text>
</comment>
<dbReference type="EMBL" id="BJWL01000386">
    <property type="protein sequence ID" value="GFS41838.1"/>
    <property type="molecule type" value="Genomic_DNA"/>
</dbReference>
<dbReference type="AlphaFoldDB" id="A0A7J0DT14"/>
<feature type="compositionally biased region" description="Low complexity" evidence="1">
    <location>
        <begin position="41"/>
        <end position="54"/>
    </location>
</feature>
<evidence type="ECO:0000256" key="1">
    <source>
        <dbReference type="SAM" id="MobiDB-lite"/>
    </source>
</evidence>
<evidence type="ECO:0000313" key="2">
    <source>
        <dbReference type="EMBL" id="GFS41838.1"/>
    </source>
</evidence>
<keyword evidence="3" id="KW-1185">Reference proteome</keyword>
<sequence length="108" mass="11753">MVSYRHQIQHNQFKLNSGQQRNPQGQRLPQGSQSRNPNSVSAQQRRQPQQSAAAVNPPRQLSNTQAESTSRPIALIVIVEVTINLAVSKSSGIQTGSTIAYPTAPLPN</sequence>
<gene>
    <name evidence="2" type="ORF">Acr_00g0076600</name>
</gene>
<accession>A0A7J0DT14</accession>
<organism evidence="2 3">
    <name type="scientific">Actinidia rufa</name>
    <dbReference type="NCBI Taxonomy" id="165716"/>
    <lineage>
        <taxon>Eukaryota</taxon>
        <taxon>Viridiplantae</taxon>
        <taxon>Streptophyta</taxon>
        <taxon>Embryophyta</taxon>
        <taxon>Tracheophyta</taxon>
        <taxon>Spermatophyta</taxon>
        <taxon>Magnoliopsida</taxon>
        <taxon>eudicotyledons</taxon>
        <taxon>Gunneridae</taxon>
        <taxon>Pentapetalae</taxon>
        <taxon>asterids</taxon>
        <taxon>Ericales</taxon>
        <taxon>Actinidiaceae</taxon>
        <taxon>Actinidia</taxon>
    </lineage>
</organism>